<dbReference type="PANTHER" id="PTHR48106">
    <property type="entry name" value="QUINONE OXIDOREDUCTASE PIG3-RELATED"/>
    <property type="match status" value="1"/>
</dbReference>
<dbReference type="Gene3D" id="3.90.180.10">
    <property type="entry name" value="Medium-chain alcohol dehydrogenases, catalytic domain"/>
    <property type="match status" value="1"/>
</dbReference>
<gene>
    <name evidence="4" type="ORF">SGUI_0828</name>
</gene>
<keyword evidence="5" id="KW-1185">Reference proteome</keyword>
<dbReference type="InterPro" id="IPR013149">
    <property type="entry name" value="ADH-like_C"/>
</dbReference>
<dbReference type="RefSeq" id="WP_066636694.1">
    <property type="nucleotide sequence ID" value="NZ_CP014989.1"/>
</dbReference>
<dbReference type="SUPFAM" id="SSF50129">
    <property type="entry name" value="GroES-like"/>
    <property type="match status" value="1"/>
</dbReference>
<evidence type="ECO:0000256" key="2">
    <source>
        <dbReference type="ARBA" id="ARBA00023002"/>
    </source>
</evidence>
<keyword evidence="2 4" id="KW-0560">Oxidoreductase</keyword>
<dbReference type="GO" id="GO:0035925">
    <property type="term" value="F:mRNA 3'-UTR AU-rich region binding"/>
    <property type="evidence" value="ECO:0007669"/>
    <property type="project" value="TreeGrafter"/>
</dbReference>
<dbReference type="Gene3D" id="3.40.50.720">
    <property type="entry name" value="NAD(P)-binding Rossmann-like Domain"/>
    <property type="match status" value="1"/>
</dbReference>
<dbReference type="CDD" id="cd05286">
    <property type="entry name" value="QOR2"/>
    <property type="match status" value="1"/>
</dbReference>
<keyword evidence="1" id="KW-0521">NADP</keyword>
<evidence type="ECO:0000256" key="1">
    <source>
        <dbReference type="ARBA" id="ARBA00022857"/>
    </source>
</evidence>
<dbReference type="Pfam" id="PF00107">
    <property type="entry name" value="ADH_zinc_N"/>
    <property type="match status" value="1"/>
</dbReference>
<dbReference type="FunFam" id="3.40.50.720:FF:000053">
    <property type="entry name" value="Quinone oxidoreductase 1"/>
    <property type="match status" value="1"/>
</dbReference>
<evidence type="ECO:0000313" key="5">
    <source>
        <dbReference type="Proteomes" id="UP000092482"/>
    </source>
</evidence>
<feature type="domain" description="Enoyl reductase (ER)" evidence="3">
    <location>
        <begin position="10"/>
        <end position="321"/>
    </location>
</feature>
<dbReference type="SUPFAM" id="SSF51735">
    <property type="entry name" value="NAD(P)-binding Rossmann-fold domains"/>
    <property type="match status" value="1"/>
</dbReference>
<dbReference type="KEGG" id="serj:SGUI_0828"/>
<organism evidence="4 5">
    <name type="scientific">Serinicoccus hydrothermalis</name>
    <dbReference type="NCBI Taxonomy" id="1758689"/>
    <lineage>
        <taxon>Bacteria</taxon>
        <taxon>Bacillati</taxon>
        <taxon>Actinomycetota</taxon>
        <taxon>Actinomycetes</taxon>
        <taxon>Micrococcales</taxon>
        <taxon>Ornithinimicrobiaceae</taxon>
        <taxon>Serinicoccus</taxon>
    </lineage>
</organism>
<dbReference type="InterPro" id="IPR020843">
    <property type="entry name" value="ER"/>
</dbReference>
<name>A0A1B1N9Y4_9MICO</name>
<dbReference type="InterPro" id="IPR036291">
    <property type="entry name" value="NAD(P)-bd_dom_sf"/>
</dbReference>
<dbReference type="PATRIC" id="fig|1758689.4.peg.859"/>
<dbReference type="OrthoDB" id="9780520at2"/>
<dbReference type="Proteomes" id="UP000092482">
    <property type="component" value="Chromosome"/>
</dbReference>
<evidence type="ECO:0000313" key="4">
    <source>
        <dbReference type="EMBL" id="ANS78224.1"/>
    </source>
</evidence>
<dbReference type="EMBL" id="CP014989">
    <property type="protein sequence ID" value="ANS78224.1"/>
    <property type="molecule type" value="Genomic_DNA"/>
</dbReference>
<dbReference type="InterPro" id="IPR011032">
    <property type="entry name" value="GroES-like_sf"/>
</dbReference>
<dbReference type="GO" id="GO:0070402">
    <property type="term" value="F:NADPH binding"/>
    <property type="evidence" value="ECO:0007669"/>
    <property type="project" value="TreeGrafter"/>
</dbReference>
<dbReference type="SMART" id="SM00829">
    <property type="entry name" value="PKS_ER"/>
    <property type="match status" value="1"/>
</dbReference>
<dbReference type="PANTHER" id="PTHR48106:SF13">
    <property type="entry name" value="QUINONE OXIDOREDUCTASE-RELATED"/>
    <property type="match status" value="1"/>
</dbReference>
<dbReference type="InterPro" id="IPR047618">
    <property type="entry name" value="QOR-like"/>
</dbReference>
<reference evidence="4 5" key="1">
    <citation type="submission" date="2016-03" db="EMBL/GenBank/DDBJ databases">
        <title>Shallow-sea hydrothermal system.</title>
        <authorList>
            <person name="Tang K."/>
        </authorList>
    </citation>
    <scope>NUCLEOTIDE SEQUENCE [LARGE SCALE GENOMIC DNA]</scope>
    <source>
        <strain evidence="4 5">JLT9</strain>
    </source>
</reference>
<dbReference type="EC" id="1.6.5.5" evidence="4"/>
<proteinExistence type="predicted"/>
<sequence>MRAIVVEETGGPQALTLVDRPTPEPGPGQALVDVAAGGVNFIDTYQRSGAYPLPTPFVVGSEGAGTVRALGPDTSGVSVGDRVAWAMVPGTGYTEQAAIDVDRLVVVPSEVELETAAAVMLQGLTAHYLARSTFPAEPGHTALVTAAAGGVGLLLTQLLHRAGVRVIGTVGSPEKAELATAAGADEVVLYRENDLVEAVRDLTGAEGVHVVYDGVGKDTFDAGLELLRPRGTMVLFGAASGPVPPIDPQVLNQKGSLFLTRPSLAHYVADRAELTARADDILHLIANGELDVRISGRYPLAEAARAHEDLEGGGTTGKLILVP</sequence>
<dbReference type="GO" id="GO:0003960">
    <property type="term" value="F:quinone reductase (NADPH) activity"/>
    <property type="evidence" value="ECO:0007669"/>
    <property type="project" value="UniProtKB-EC"/>
</dbReference>
<protein>
    <submittedName>
        <fullName evidence="4">Quinone oxidoreductase</fullName>
        <ecNumber evidence="4">1.6.5.5</ecNumber>
    </submittedName>
</protein>
<dbReference type="STRING" id="1758689.SGUI_0828"/>
<dbReference type="InterPro" id="IPR013154">
    <property type="entry name" value="ADH-like_N"/>
</dbReference>
<dbReference type="AlphaFoldDB" id="A0A1B1N9Y4"/>
<dbReference type="Pfam" id="PF08240">
    <property type="entry name" value="ADH_N"/>
    <property type="match status" value="1"/>
</dbReference>
<accession>A0A1B1N9Y4</accession>
<dbReference type="GO" id="GO:0005829">
    <property type="term" value="C:cytosol"/>
    <property type="evidence" value="ECO:0007669"/>
    <property type="project" value="TreeGrafter"/>
</dbReference>
<evidence type="ECO:0000259" key="3">
    <source>
        <dbReference type="SMART" id="SM00829"/>
    </source>
</evidence>